<keyword evidence="1" id="KW-0808">Transferase</keyword>
<sequence>MHESSMRVDRGQYRNAVTPWEQEAWRGAAVAWVEDALAAHGLRATGRWTVRLRPWSVLLRVPVEGRDAVWFKANPPASAFESALGAGLARWVPEHVLEPLAVDAGRGWSLLPDGGELFRNVLERAAVEPRTWEEMLRQYASMQRALVPRAREMEELGVPSARTAALPELFDRLVAENTALRSDERRRLEDLRPMLLDWCAELAAVGIADTLDHSDLHDAQLFVAGPGRFTFFDWGDAAVSHPFCSLLVPALRAGGRYGPQVLPRLRDAYLEPWTGAGRSGAALRRAVRLAWRLGALGRACSWGRLFPGADGVPDTAGATERARWLLELCVDPPGWTAVPRTGATLSGTS</sequence>
<name>A0A1H0A5Q3_9ACTN</name>
<evidence type="ECO:0000313" key="2">
    <source>
        <dbReference type="Proteomes" id="UP000199063"/>
    </source>
</evidence>
<dbReference type="InterPro" id="IPR011009">
    <property type="entry name" value="Kinase-like_dom_sf"/>
</dbReference>
<proteinExistence type="predicted"/>
<dbReference type="STRING" id="1196353.SAMN05444921_12398"/>
<dbReference type="EMBL" id="FNHI01000023">
    <property type="protein sequence ID" value="SDN28787.1"/>
    <property type="molecule type" value="Genomic_DNA"/>
</dbReference>
<dbReference type="AlphaFoldDB" id="A0A1H0A5Q3"/>
<reference evidence="2" key="1">
    <citation type="submission" date="2016-10" db="EMBL/GenBank/DDBJ databases">
        <authorList>
            <person name="Varghese N."/>
            <person name="Submissions S."/>
        </authorList>
    </citation>
    <scope>NUCLEOTIDE SEQUENCE [LARGE SCALE GENOMIC DNA]</scope>
    <source>
        <strain evidence="2">CGMCC 4.7042</strain>
    </source>
</reference>
<keyword evidence="2" id="KW-1185">Reference proteome</keyword>
<evidence type="ECO:0000313" key="1">
    <source>
        <dbReference type="EMBL" id="SDN28787.1"/>
    </source>
</evidence>
<organism evidence="1 2">
    <name type="scientific">Streptomyces wuyuanensis</name>
    <dbReference type="NCBI Taxonomy" id="1196353"/>
    <lineage>
        <taxon>Bacteria</taxon>
        <taxon>Bacillati</taxon>
        <taxon>Actinomycetota</taxon>
        <taxon>Actinomycetes</taxon>
        <taxon>Kitasatosporales</taxon>
        <taxon>Streptomycetaceae</taxon>
        <taxon>Streptomyces</taxon>
    </lineage>
</organism>
<accession>A0A1H0A5Q3</accession>
<dbReference type="SUPFAM" id="SSF56112">
    <property type="entry name" value="Protein kinase-like (PK-like)"/>
    <property type="match status" value="1"/>
</dbReference>
<dbReference type="GeneID" id="40832996"/>
<dbReference type="RefSeq" id="WP_093659998.1">
    <property type="nucleotide sequence ID" value="NZ_FNHI01000023.1"/>
</dbReference>
<dbReference type="OrthoDB" id="101887at2"/>
<protein>
    <submittedName>
        <fullName evidence="1">Phosphotransferase enzyme family protein</fullName>
    </submittedName>
</protein>
<dbReference type="Proteomes" id="UP000199063">
    <property type="component" value="Unassembled WGS sequence"/>
</dbReference>
<dbReference type="GO" id="GO:0016740">
    <property type="term" value="F:transferase activity"/>
    <property type="evidence" value="ECO:0007669"/>
    <property type="project" value="UniProtKB-KW"/>
</dbReference>
<gene>
    <name evidence="1" type="ORF">SAMN05444921_12398</name>
</gene>